<dbReference type="EMBL" id="CP043869">
    <property type="protein sequence ID" value="QEQ97620.1"/>
    <property type="molecule type" value="Genomic_DNA"/>
</dbReference>
<dbReference type="Gene3D" id="3.30.70.100">
    <property type="match status" value="1"/>
</dbReference>
<dbReference type="InterPro" id="IPR011008">
    <property type="entry name" value="Dimeric_a/b-barrel"/>
</dbReference>
<dbReference type="PANTHER" id="PTHR39169">
    <property type="match status" value="1"/>
</dbReference>
<dbReference type="AlphaFoldDB" id="A0A5P1RD97"/>
<dbReference type="GO" id="GO:0004497">
    <property type="term" value="F:monooxygenase activity"/>
    <property type="evidence" value="ECO:0007669"/>
    <property type="project" value="UniProtKB-KW"/>
</dbReference>
<dbReference type="Proteomes" id="UP000324760">
    <property type="component" value="Chromosome"/>
</dbReference>
<dbReference type="PANTHER" id="PTHR39169:SF1">
    <property type="entry name" value="MONOOXYGENASE YDHR-RELATED"/>
    <property type="match status" value="1"/>
</dbReference>
<keyword evidence="2" id="KW-1185">Reference proteome</keyword>
<name>A0A5P1RD97_9GAMM</name>
<keyword evidence="1" id="KW-0560">Oxidoreductase</keyword>
<dbReference type="OrthoDB" id="1440627at2"/>
<gene>
    <name evidence="1" type="ORF">F0U83_13315</name>
</gene>
<dbReference type="SUPFAM" id="SSF54909">
    <property type="entry name" value="Dimeric alpha+beta barrel"/>
    <property type="match status" value="1"/>
</dbReference>
<evidence type="ECO:0000313" key="2">
    <source>
        <dbReference type="Proteomes" id="UP000324760"/>
    </source>
</evidence>
<sequence length="103" mass="11570">MKLLQVDFAYPNLMGSTLSEGMIELANSINDEAGLIWKIWTEQIKDKRGGGIYLFDSEANAERYLQMHSKRLQTMGASDIRGIIFDVNLPLTRINQGPVPQEG</sequence>
<evidence type="ECO:0000313" key="1">
    <source>
        <dbReference type="EMBL" id="QEQ97620.1"/>
    </source>
</evidence>
<accession>A0A5P1RD97</accession>
<dbReference type="KEGG" id="ncu:F0U83_13315"/>
<dbReference type="InterPro" id="IPR014910">
    <property type="entry name" value="YdhR"/>
</dbReference>
<proteinExistence type="predicted"/>
<protein>
    <submittedName>
        <fullName evidence="1">Monooxygenase</fullName>
    </submittedName>
</protein>
<dbReference type="RefSeq" id="WP_138986740.1">
    <property type="nucleotide sequence ID" value="NZ_CP043869.1"/>
</dbReference>
<dbReference type="NCBIfam" id="NF008333">
    <property type="entry name" value="PRK11118.1"/>
    <property type="match status" value="1"/>
</dbReference>
<dbReference type="Pfam" id="PF08803">
    <property type="entry name" value="ydhR"/>
    <property type="match status" value="1"/>
</dbReference>
<organism evidence="1 2">
    <name type="scientific">Neptunomonas concharum</name>
    <dbReference type="NCBI Taxonomy" id="1031538"/>
    <lineage>
        <taxon>Bacteria</taxon>
        <taxon>Pseudomonadati</taxon>
        <taxon>Pseudomonadota</taxon>
        <taxon>Gammaproteobacteria</taxon>
        <taxon>Oceanospirillales</taxon>
        <taxon>Oceanospirillaceae</taxon>
        <taxon>Neptunomonas</taxon>
    </lineage>
</organism>
<keyword evidence="1" id="KW-0503">Monooxygenase</keyword>
<reference evidence="1 2" key="1">
    <citation type="journal article" date="2019" name="Biochem. Eng. J.">
        <title>Metabolic engineering of the marine bacteria Neptunomonas concharum for the production of acetoin and meso-2,3-butanediol from acetate.</title>
        <authorList>
            <person name="Li W."/>
            <person name="Pu N."/>
            <person name="Liu C.-X."/>
            <person name="Yuan Q.-P."/>
            <person name="Li Z.-J."/>
        </authorList>
    </citation>
    <scope>NUCLEOTIDE SEQUENCE [LARGE SCALE GENOMIC DNA]</scope>
    <source>
        <strain evidence="1 2">JCM17730</strain>
    </source>
</reference>